<sequence length="112" mass="12403">MFLHANLNPTPAKKVVYLCSSVILGILLSLIAHAVVESLYISSALDRNASIIWYTAFGGLKGACALHPAIQWSLLIGGAVGGYFLGKFWWRLVYIDRRWSKDKVEPAPTQKQ</sequence>
<feature type="transmembrane region" description="Helical" evidence="1">
    <location>
        <begin position="15"/>
        <end position="36"/>
    </location>
</feature>
<dbReference type="STRING" id="1798543.A2898_01770"/>
<keyword evidence="1" id="KW-0472">Membrane</keyword>
<evidence type="ECO:0000256" key="1">
    <source>
        <dbReference type="SAM" id="Phobius"/>
    </source>
</evidence>
<name>A0A1G2B468_9BACT</name>
<organism evidence="2 3">
    <name type="scientific">Candidatus Kerfeldbacteria bacterium RIFCSPLOWO2_01_FULL_48_11</name>
    <dbReference type="NCBI Taxonomy" id="1798543"/>
    <lineage>
        <taxon>Bacteria</taxon>
        <taxon>Candidatus Kerfeldiibacteriota</taxon>
    </lineage>
</organism>
<feature type="transmembrane region" description="Helical" evidence="1">
    <location>
        <begin position="69"/>
        <end position="90"/>
    </location>
</feature>
<evidence type="ECO:0000313" key="3">
    <source>
        <dbReference type="Proteomes" id="UP000179164"/>
    </source>
</evidence>
<evidence type="ECO:0000313" key="2">
    <source>
        <dbReference type="EMBL" id="OGY83982.1"/>
    </source>
</evidence>
<reference evidence="2 3" key="1">
    <citation type="journal article" date="2016" name="Nat. Commun.">
        <title>Thousands of microbial genomes shed light on interconnected biogeochemical processes in an aquifer system.</title>
        <authorList>
            <person name="Anantharaman K."/>
            <person name="Brown C.T."/>
            <person name="Hug L.A."/>
            <person name="Sharon I."/>
            <person name="Castelle C.J."/>
            <person name="Probst A.J."/>
            <person name="Thomas B.C."/>
            <person name="Singh A."/>
            <person name="Wilkins M.J."/>
            <person name="Karaoz U."/>
            <person name="Brodie E.L."/>
            <person name="Williams K.H."/>
            <person name="Hubbard S.S."/>
            <person name="Banfield J.F."/>
        </authorList>
    </citation>
    <scope>NUCLEOTIDE SEQUENCE [LARGE SCALE GENOMIC DNA]</scope>
</reference>
<proteinExistence type="predicted"/>
<protein>
    <submittedName>
        <fullName evidence="2">Uncharacterized protein</fullName>
    </submittedName>
</protein>
<keyword evidence="1" id="KW-1133">Transmembrane helix</keyword>
<accession>A0A1G2B468</accession>
<dbReference type="EMBL" id="MHKE01000012">
    <property type="protein sequence ID" value="OGY83982.1"/>
    <property type="molecule type" value="Genomic_DNA"/>
</dbReference>
<dbReference type="Proteomes" id="UP000179164">
    <property type="component" value="Unassembled WGS sequence"/>
</dbReference>
<gene>
    <name evidence="2" type="ORF">A2898_01770</name>
</gene>
<dbReference type="AlphaFoldDB" id="A0A1G2B468"/>
<comment type="caution">
    <text evidence="2">The sequence shown here is derived from an EMBL/GenBank/DDBJ whole genome shotgun (WGS) entry which is preliminary data.</text>
</comment>
<keyword evidence="1" id="KW-0812">Transmembrane</keyword>